<dbReference type="Gene3D" id="3.40.50.1820">
    <property type="entry name" value="alpha/beta hydrolase"/>
    <property type="match status" value="1"/>
</dbReference>
<organism evidence="2 3">
    <name type="scientific">Acorus calamus</name>
    <name type="common">Sweet flag</name>
    <dbReference type="NCBI Taxonomy" id="4465"/>
    <lineage>
        <taxon>Eukaryota</taxon>
        <taxon>Viridiplantae</taxon>
        <taxon>Streptophyta</taxon>
        <taxon>Embryophyta</taxon>
        <taxon>Tracheophyta</taxon>
        <taxon>Spermatophyta</taxon>
        <taxon>Magnoliopsida</taxon>
        <taxon>Liliopsida</taxon>
        <taxon>Acoraceae</taxon>
        <taxon>Acorus</taxon>
    </lineage>
</organism>
<evidence type="ECO:0000313" key="3">
    <source>
        <dbReference type="Proteomes" id="UP001180020"/>
    </source>
</evidence>
<gene>
    <name evidence="2" type="ORF">QJS10_CPB19g01706</name>
</gene>
<dbReference type="SUPFAM" id="SSF53474">
    <property type="entry name" value="alpha/beta-Hydrolases"/>
    <property type="match status" value="1"/>
</dbReference>
<dbReference type="PANTHER" id="PTHR11614">
    <property type="entry name" value="PHOSPHOLIPASE-RELATED"/>
    <property type="match status" value="1"/>
</dbReference>
<dbReference type="Proteomes" id="UP001180020">
    <property type="component" value="Unassembled WGS sequence"/>
</dbReference>
<dbReference type="InterPro" id="IPR051044">
    <property type="entry name" value="MAG_DAG_Lipase"/>
</dbReference>
<dbReference type="AlphaFoldDB" id="A0AAV9CGN8"/>
<proteinExistence type="predicted"/>
<dbReference type="InterPro" id="IPR000073">
    <property type="entry name" value="AB_hydrolase_1"/>
</dbReference>
<evidence type="ECO:0000259" key="1">
    <source>
        <dbReference type="Pfam" id="PF12146"/>
    </source>
</evidence>
<dbReference type="InterPro" id="IPR029058">
    <property type="entry name" value="AB_hydrolase_fold"/>
</dbReference>
<accession>A0AAV9CGN8</accession>
<dbReference type="EMBL" id="JAUJYO010000019">
    <property type="protein sequence ID" value="KAK1287937.1"/>
    <property type="molecule type" value="Genomic_DNA"/>
</dbReference>
<sequence length="378" mass="41390">MSSSPAPMMLTSGALRSLVLLLQGLLLMLLLPFRWGYVLQGRRSVERSKDGKVVVRVPAAMVPQRIVRGEQDEALARRAMAIERVRETEGGDVRRGYSVFVTSRGEGLFTQSWAPVSGDIKGVVIILHGLNEHSGRYNSFARKLNANGLKVYGMDWTGHGGSDGLHGYVHSLEYAVNDVKVYVEKVVAENPDFPCFLFGHSTGGAIALKAALDPKMEALVNGIILSAPAIQVQTSHPIVGVLAPVFSFLVPKYQFGAACKTGLPVCRDPEALAAKYADPLVYTGPIRIRTGSEILRISSHLQQNLCRVNLPFLVLHGTADTVTDPEGSQKLYDEAASVDKSIKLYDGFLHDLLFEPEREDIARDIIDWLTTRYGSCLE</sequence>
<dbReference type="FunFam" id="3.40.50.1820:FF:000117">
    <property type="entry name" value="Monoglyceride lipase, putative"/>
    <property type="match status" value="1"/>
</dbReference>
<evidence type="ECO:0000313" key="2">
    <source>
        <dbReference type="EMBL" id="KAK1287937.1"/>
    </source>
</evidence>
<feature type="domain" description="Serine aminopeptidase S33" evidence="1">
    <location>
        <begin position="119"/>
        <end position="357"/>
    </location>
</feature>
<dbReference type="Pfam" id="PF12146">
    <property type="entry name" value="Hydrolase_4"/>
    <property type="match status" value="1"/>
</dbReference>
<dbReference type="PRINTS" id="PR00111">
    <property type="entry name" value="ABHYDROLASE"/>
</dbReference>
<reference evidence="2" key="2">
    <citation type="submission" date="2023-06" db="EMBL/GenBank/DDBJ databases">
        <authorList>
            <person name="Ma L."/>
            <person name="Liu K.-W."/>
            <person name="Li Z."/>
            <person name="Hsiao Y.-Y."/>
            <person name="Qi Y."/>
            <person name="Fu T."/>
            <person name="Tang G."/>
            <person name="Zhang D."/>
            <person name="Sun W.-H."/>
            <person name="Liu D.-K."/>
            <person name="Li Y."/>
            <person name="Chen G.-Z."/>
            <person name="Liu X.-D."/>
            <person name="Liao X.-Y."/>
            <person name="Jiang Y.-T."/>
            <person name="Yu X."/>
            <person name="Hao Y."/>
            <person name="Huang J."/>
            <person name="Zhao X.-W."/>
            <person name="Ke S."/>
            <person name="Chen Y.-Y."/>
            <person name="Wu W.-L."/>
            <person name="Hsu J.-L."/>
            <person name="Lin Y.-F."/>
            <person name="Huang M.-D."/>
            <person name="Li C.-Y."/>
            <person name="Huang L."/>
            <person name="Wang Z.-W."/>
            <person name="Zhao X."/>
            <person name="Zhong W.-Y."/>
            <person name="Peng D.-H."/>
            <person name="Ahmad S."/>
            <person name="Lan S."/>
            <person name="Zhang J.-S."/>
            <person name="Tsai W.-C."/>
            <person name="Van De Peer Y."/>
            <person name="Liu Z.-J."/>
        </authorList>
    </citation>
    <scope>NUCLEOTIDE SEQUENCE</scope>
    <source>
        <strain evidence="2">CP</strain>
        <tissue evidence="2">Leaves</tissue>
    </source>
</reference>
<name>A0AAV9CGN8_ACOCL</name>
<keyword evidence="3" id="KW-1185">Reference proteome</keyword>
<comment type="caution">
    <text evidence="2">The sequence shown here is derived from an EMBL/GenBank/DDBJ whole genome shotgun (WGS) entry which is preliminary data.</text>
</comment>
<reference evidence="2" key="1">
    <citation type="journal article" date="2023" name="Nat. Commun.">
        <title>Diploid and tetraploid genomes of Acorus and the evolution of monocots.</title>
        <authorList>
            <person name="Ma L."/>
            <person name="Liu K.W."/>
            <person name="Li Z."/>
            <person name="Hsiao Y.Y."/>
            <person name="Qi Y."/>
            <person name="Fu T."/>
            <person name="Tang G.D."/>
            <person name="Zhang D."/>
            <person name="Sun W.H."/>
            <person name="Liu D.K."/>
            <person name="Li Y."/>
            <person name="Chen G.Z."/>
            <person name="Liu X.D."/>
            <person name="Liao X.Y."/>
            <person name="Jiang Y.T."/>
            <person name="Yu X."/>
            <person name="Hao Y."/>
            <person name="Huang J."/>
            <person name="Zhao X.W."/>
            <person name="Ke S."/>
            <person name="Chen Y.Y."/>
            <person name="Wu W.L."/>
            <person name="Hsu J.L."/>
            <person name="Lin Y.F."/>
            <person name="Huang M.D."/>
            <person name="Li C.Y."/>
            <person name="Huang L."/>
            <person name="Wang Z.W."/>
            <person name="Zhao X."/>
            <person name="Zhong W.Y."/>
            <person name="Peng D.H."/>
            <person name="Ahmad S."/>
            <person name="Lan S."/>
            <person name="Zhang J.S."/>
            <person name="Tsai W.C."/>
            <person name="Van de Peer Y."/>
            <person name="Liu Z.J."/>
        </authorList>
    </citation>
    <scope>NUCLEOTIDE SEQUENCE</scope>
    <source>
        <strain evidence="2">CP</strain>
    </source>
</reference>
<protein>
    <recommendedName>
        <fullName evidence="1">Serine aminopeptidase S33 domain-containing protein</fullName>
    </recommendedName>
</protein>
<dbReference type="InterPro" id="IPR022742">
    <property type="entry name" value="Hydrolase_4"/>
</dbReference>